<reference evidence="1 2" key="1">
    <citation type="submission" date="2013-04" db="EMBL/GenBank/DDBJ databases">
        <title>The Genome Sequence of Bacteroides thetaiotaomicron dnLKV9.</title>
        <authorList>
            <consortium name="The Broad Institute Genomics Platform"/>
            <consortium name="The Broad Institute Genome Sequencing Center for Infectious Disease"/>
            <person name="Earl A."/>
            <person name="Xavier R."/>
            <person name="Kuhn K."/>
            <person name="Stappenbeck T."/>
            <person name="Walker B."/>
            <person name="Young S."/>
            <person name="Zeng Q."/>
            <person name="Gargeya S."/>
            <person name="Fitzgerald M."/>
            <person name="Haas B."/>
            <person name="Abouelleil A."/>
            <person name="Allen A.W."/>
            <person name="Alvarado L."/>
            <person name="Arachchi H.M."/>
            <person name="Berlin A.M."/>
            <person name="Chapman S.B."/>
            <person name="Gainer-Dewar J."/>
            <person name="Goldberg J."/>
            <person name="Griggs A."/>
            <person name="Gujja S."/>
            <person name="Hansen M."/>
            <person name="Howarth C."/>
            <person name="Imamovic A."/>
            <person name="Ireland A."/>
            <person name="Larimer J."/>
            <person name="McCowan C."/>
            <person name="Murphy C."/>
            <person name="Pearson M."/>
            <person name="Poon T.W."/>
            <person name="Priest M."/>
            <person name="Roberts A."/>
            <person name="Saif S."/>
            <person name="Shea T."/>
            <person name="Sisk P."/>
            <person name="Sykes S."/>
            <person name="Wortman J."/>
            <person name="Nusbaum C."/>
            <person name="Birren B."/>
        </authorList>
    </citation>
    <scope>NUCLEOTIDE SEQUENCE [LARGE SCALE GENOMIC DNA]</scope>
    <source>
        <strain evidence="2">dnLKV9</strain>
    </source>
</reference>
<gene>
    <name evidence="1" type="ORF">C799_00742</name>
</gene>
<evidence type="ECO:0000313" key="1">
    <source>
        <dbReference type="EMBL" id="EOS02690.1"/>
    </source>
</evidence>
<sequence>MEFKNIGYWFCDIVKETFTDDLEKNRYTSFIMGIVLSSHHVYDGFTLLCNAKNVICSIQLIRAQVDICLLVYACIIMKNKQTFFDYYDRGMSINKLKFEGNPLTANFLLSKLEEKYHGITSIYKEGCQWIHPTNKRDKSMLIQGDDKNSLLHVGYKGKGYKIKDMQLPEEVYTDVCIDMYYVNDILKELLNEVVKLRNEAIGNKKMIT</sequence>
<comment type="caution">
    <text evidence="1">The sequence shown here is derived from an EMBL/GenBank/DDBJ whole genome shotgun (WGS) entry which is preliminary data.</text>
</comment>
<dbReference type="AlphaFoldDB" id="R9HNE7"/>
<protein>
    <submittedName>
        <fullName evidence="1">Uncharacterized protein</fullName>
    </submittedName>
</protein>
<dbReference type="PATRIC" id="fig|1235785.3.peg.749"/>
<dbReference type="EMBL" id="ASSM01000005">
    <property type="protein sequence ID" value="EOS02690.1"/>
    <property type="molecule type" value="Genomic_DNA"/>
</dbReference>
<organism evidence="1 2">
    <name type="scientific">Bacteroides thetaiotaomicron dnLKV9</name>
    <dbReference type="NCBI Taxonomy" id="1235785"/>
    <lineage>
        <taxon>Bacteria</taxon>
        <taxon>Pseudomonadati</taxon>
        <taxon>Bacteroidota</taxon>
        <taxon>Bacteroidia</taxon>
        <taxon>Bacteroidales</taxon>
        <taxon>Bacteroidaceae</taxon>
        <taxon>Bacteroides</taxon>
    </lineage>
</organism>
<dbReference type="Proteomes" id="UP000014207">
    <property type="component" value="Unassembled WGS sequence"/>
</dbReference>
<name>R9HNE7_BACT4</name>
<evidence type="ECO:0000313" key="2">
    <source>
        <dbReference type="Proteomes" id="UP000014207"/>
    </source>
</evidence>
<accession>R9HNE7</accession>
<dbReference type="HOGENOM" id="CLU_1109699_0_0_10"/>
<proteinExistence type="predicted"/>
<dbReference type="RefSeq" id="WP_016267334.1">
    <property type="nucleotide sequence ID" value="NZ_KE159459.1"/>
</dbReference>